<dbReference type="InterPro" id="IPR012341">
    <property type="entry name" value="6hp_glycosidase-like_sf"/>
</dbReference>
<comment type="caution">
    <text evidence="2">The sequence shown here is derived from an EMBL/GenBank/DDBJ whole genome shotgun (WGS) entry which is preliminary data.</text>
</comment>
<dbReference type="SUPFAM" id="SSF48208">
    <property type="entry name" value="Six-hairpin glycosidases"/>
    <property type="match status" value="1"/>
</dbReference>
<dbReference type="GO" id="GO:0016787">
    <property type="term" value="F:hydrolase activity"/>
    <property type="evidence" value="ECO:0007669"/>
    <property type="project" value="UniProtKB-KW"/>
</dbReference>
<dbReference type="Pfam" id="PF07470">
    <property type="entry name" value="Glyco_hydro_88"/>
    <property type="match status" value="1"/>
</dbReference>
<dbReference type="InterPro" id="IPR008928">
    <property type="entry name" value="6-hairpin_glycosidase_sf"/>
</dbReference>
<keyword evidence="1 2" id="KW-0378">Hydrolase</keyword>
<name>A0A949JWL4_9FIRM</name>
<organism evidence="2 3">
    <name type="scientific">Diplocloster agilis</name>
    <dbReference type="NCBI Taxonomy" id="2850323"/>
    <lineage>
        <taxon>Bacteria</taxon>
        <taxon>Bacillati</taxon>
        <taxon>Bacillota</taxon>
        <taxon>Clostridia</taxon>
        <taxon>Lachnospirales</taxon>
        <taxon>Lachnospiraceae</taxon>
        <taxon>Diplocloster</taxon>
    </lineage>
</organism>
<dbReference type="PANTHER" id="PTHR41814:SF1">
    <property type="entry name" value="CELLULASE"/>
    <property type="match status" value="1"/>
</dbReference>
<evidence type="ECO:0000256" key="1">
    <source>
        <dbReference type="ARBA" id="ARBA00022801"/>
    </source>
</evidence>
<dbReference type="PANTHER" id="PTHR41814">
    <property type="entry name" value="EXPRESSED PROTEIN"/>
    <property type="match status" value="1"/>
</dbReference>
<keyword evidence="3" id="KW-1185">Reference proteome</keyword>
<accession>A0A949JWL4</accession>
<dbReference type="RefSeq" id="WP_238720505.1">
    <property type="nucleotide sequence ID" value="NZ_JAHQCW010000003.1"/>
</dbReference>
<proteinExistence type="predicted"/>
<gene>
    <name evidence="2" type="ORF">KTH89_02565</name>
</gene>
<dbReference type="Gene3D" id="1.50.10.10">
    <property type="match status" value="1"/>
</dbReference>
<sequence length="331" mass="38640">MNENSVVLKVKKAMLCMTRQCWEQGITGQALLETGDYERLSLLVRDMVLRQSEDGRICNVENTPAVTDSTFCVLPVLEIGSREKQDRYIEAVEKNMEYLLHHAPRTPDGVICHMLGTQEIWADSAAFTPAALARTGHYREAYDQMKGYLKKLYNKEKKLYYHIWCEDTGEYRRKVLWGIGNGWILTGLYRLYRELPDSCREEKQEIYRDFKELLDEMLRYENQNHLFHDILDRPDSFEETEVSEMVAYTIYRAVREENLPIEYLDRAEQIRQAVLDKVSEQGLLMDCASSPDFLHPGTSVEGQAHFLMMEQARSLILEQTRILVTEKICQT</sequence>
<dbReference type="Proteomes" id="UP000712157">
    <property type="component" value="Unassembled WGS sequence"/>
</dbReference>
<dbReference type="AlphaFoldDB" id="A0A949JWL4"/>
<dbReference type="InterPro" id="IPR010905">
    <property type="entry name" value="Glyco_hydro_88"/>
</dbReference>
<dbReference type="EMBL" id="JAHQCW010000003">
    <property type="protein sequence ID" value="MBU9735401.1"/>
    <property type="molecule type" value="Genomic_DNA"/>
</dbReference>
<reference evidence="2" key="1">
    <citation type="submission" date="2021-06" db="EMBL/GenBank/DDBJ databases">
        <title>Description of novel taxa of the family Lachnospiraceae.</title>
        <authorList>
            <person name="Chaplin A.V."/>
            <person name="Sokolova S.R."/>
            <person name="Pikina A.P."/>
            <person name="Korzhanova M."/>
            <person name="Belova V."/>
            <person name="Korostin D."/>
            <person name="Efimov B.A."/>
        </authorList>
    </citation>
    <scope>NUCLEOTIDE SEQUENCE</scope>
    <source>
        <strain evidence="2">ASD5720</strain>
    </source>
</reference>
<evidence type="ECO:0000313" key="3">
    <source>
        <dbReference type="Proteomes" id="UP000712157"/>
    </source>
</evidence>
<evidence type="ECO:0000313" key="2">
    <source>
        <dbReference type="EMBL" id="MBU9735401.1"/>
    </source>
</evidence>
<dbReference type="GO" id="GO:0005975">
    <property type="term" value="P:carbohydrate metabolic process"/>
    <property type="evidence" value="ECO:0007669"/>
    <property type="project" value="InterPro"/>
</dbReference>
<protein>
    <submittedName>
        <fullName evidence="2">Glycoside hydrolase family 88 protein</fullName>
    </submittedName>
</protein>